<protein>
    <submittedName>
        <fullName evidence="2">Uncharacterized protein</fullName>
    </submittedName>
</protein>
<feature type="region of interest" description="Disordered" evidence="1">
    <location>
        <begin position="1"/>
        <end position="21"/>
    </location>
</feature>
<sequence>SGFTYSGFPPSTTTKETVATPPSPISSFLSVCQNKPTTSATLTTHDPHFSRHLAALSVNQTPLTTRSATKPPPCPDHSLDFDDERKKSYAVAELKEKVYRIFGRERHVHKVLGGGKGDIRESVPFFTVDIAWAPLLSLIKTSSTNIWLFK</sequence>
<evidence type="ECO:0000313" key="2">
    <source>
        <dbReference type="EMBL" id="KAI7758065.1"/>
    </source>
</evidence>
<gene>
    <name evidence="2" type="ORF">M8C21_017371</name>
</gene>
<name>A0AAD5GWI1_AMBAR</name>
<organism evidence="2 3">
    <name type="scientific">Ambrosia artemisiifolia</name>
    <name type="common">Common ragweed</name>
    <dbReference type="NCBI Taxonomy" id="4212"/>
    <lineage>
        <taxon>Eukaryota</taxon>
        <taxon>Viridiplantae</taxon>
        <taxon>Streptophyta</taxon>
        <taxon>Embryophyta</taxon>
        <taxon>Tracheophyta</taxon>
        <taxon>Spermatophyta</taxon>
        <taxon>Magnoliopsida</taxon>
        <taxon>eudicotyledons</taxon>
        <taxon>Gunneridae</taxon>
        <taxon>Pentapetalae</taxon>
        <taxon>asterids</taxon>
        <taxon>campanulids</taxon>
        <taxon>Asterales</taxon>
        <taxon>Asteraceae</taxon>
        <taxon>Asteroideae</taxon>
        <taxon>Heliantheae alliance</taxon>
        <taxon>Heliantheae</taxon>
        <taxon>Ambrosia</taxon>
    </lineage>
</organism>
<feature type="non-terminal residue" evidence="2">
    <location>
        <position position="1"/>
    </location>
</feature>
<dbReference type="Proteomes" id="UP001206925">
    <property type="component" value="Unassembled WGS sequence"/>
</dbReference>
<proteinExistence type="predicted"/>
<evidence type="ECO:0000256" key="1">
    <source>
        <dbReference type="SAM" id="MobiDB-lite"/>
    </source>
</evidence>
<reference evidence="2" key="1">
    <citation type="submission" date="2022-06" db="EMBL/GenBank/DDBJ databases">
        <title>Uncovering the hologenomic basis of an extraordinary plant invasion.</title>
        <authorList>
            <person name="Bieker V.C."/>
            <person name="Martin M.D."/>
            <person name="Gilbert T."/>
            <person name="Hodgins K."/>
            <person name="Battlay P."/>
            <person name="Petersen B."/>
            <person name="Wilson J."/>
        </authorList>
    </citation>
    <scope>NUCLEOTIDE SEQUENCE</scope>
    <source>
        <strain evidence="2">AA19_3_7</strain>
        <tissue evidence="2">Leaf</tissue>
    </source>
</reference>
<accession>A0AAD5GWI1</accession>
<comment type="caution">
    <text evidence="2">The sequence shown here is derived from an EMBL/GenBank/DDBJ whole genome shotgun (WGS) entry which is preliminary data.</text>
</comment>
<dbReference type="EMBL" id="JAMZMK010000032">
    <property type="protein sequence ID" value="KAI7758065.1"/>
    <property type="molecule type" value="Genomic_DNA"/>
</dbReference>
<dbReference type="AlphaFoldDB" id="A0AAD5GWI1"/>
<evidence type="ECO:0000313" key="3">
    <source>
        <dbReference type="Proteomes" id="UP001206925"/>
    </source>
</evidence>
<keyword evidence="3" id="KW-1185">Reference proteome</keyword>
<feature type="compositionally biased region" description="Polar residues" evidence="1">
    <location>
        <begin position="1"/>
        <end position="17"/>
    </location>
</feature>